<accession>A0ABR4CMW2</accession>
<dbReference type="Proteomes" id="UP001595075">
    <property type="component" value="Unassembled WGS sequence"/>
</dbReference>
<feature type="domain" description="Peptidase S54 rhomboid" evidence="8">
    <location>
        <begin position="164"/>
        <end position="313"/>
    </location>
</feature>
<dbReference type="InterPro" id="IPR022764">
    <property type="entry name" value="Peptidase_S54_rhomboid_dom"/>
</dbReference>
<comment type="caution">
    <text evidence="9">The sequence shown here is derived from an EMBL/GenBank/DDBJ whole genome shotgun (WGS) entry which is preliminary data.</text>
</comment>
<dbReference type="EMBL" id="JAZHXI010000006">
    <property type="protein sequence ID" value="KAL2070847.1"/>
    <property type="molecule type" value="Genomic_DNA"/>
</dbReference>
<evidence type="ECO:0000256" key="6">
    <source>
        <dbReference type="ARBA" id="ARBA00023136"/>
    </source>
</evidence>
<dbReference type="Pfam" id="PF01694">
    <property type="entry name" value="Rhomboid"/>
    <property type="match status" value="1"/>
</dbReference>
<protein>
    <recommendedName>
        <fullName evidence="8">Peptidase S54 rhomboid domain-containing protein</fullName>
    </recommendedName>
</protein>
<feature type="transmembrane region" description="Helical" evidence="7">
    <location>
        <begin position="207"/>
        <end position="227"/>
    </location>
</feature>
<feature type="transmembrane region" description="Helical" evidence="7">
    <location>
        <begin position="293"/>
        <end position="314"/>
    </location>
</feature>
<comment type="similarity">
    <text evidence="2">Belongs to the peptidase S54 family.</text>
</comment>
<keyword evidence="6 7" id="KW-0472">Membrane</keyword>
<keyword evidence="3 7" id="KW-0812">Transmembrane</keyword>
<dbReference type="PANTHER" id="PTHR43731">
    <property type="entry name" value="RHOMBOID PROTEASE"/>
    <property type="match status" value="1"/>
</dbReference>
<dbReference type="SUPFAM" id="SSF144091">
    <property type="entry name" value="Rhomboid-like"/>
    <property type="match status" value="1"/>
</dbReference>
<evidence type="ECO:0000256" key="5">
    <source>
        <dbReference type="ARBA" id="ARBA00022989"/>
    </source>
</evidence>
<proteinExistence type="inferred from homology"/>
<evidence type="ECO:0000313" key="10">
    <source>
        <dbReference type="Proteomes" id="UP001595075"/>
    </source>
</evidence>
<keyword evidence="10" id="KW-1185">Reference proteome</keyword>
<evidence type="ECO:0000256" key="3">
    <source>
        <dbReference type="ARBA" id="ARBA00022692"/>
    </source>
</evidence>
<evidence type="ECO:0000256" key="4">
    <source>
        <dbReference type="ARBA" id="ARBA00022801"/>
    </source>
</evidence>
<feature type="transmembrane region" description="Helical" evidence="7">
    <location>
        <begin position="234"/>
        <end position="252"/>
    </location>
</feature>
<dbReference type="Gene3D" id="1.20.1540.10">
    <property type="entry name" value="Rhomboid-like"/>
    <property type="match status" value="1"/>
</dbReference>
<keyword evidence="5 7" id="KW-1133">Transmembrane helix</keyword>
<evidence type="ECO:0000256" key="1">
    <source>
        <dbReference type="ARBA" id="ARBA00004141"/>
    </source>
</evidence>
<organism evidence="9 10">
    <name type="scientific">Oculimacula yallundae</name>
    <dbReference type="NCBI Taxonomy" id="86028"/>
    <lineage>
        <taxon>Eukaryota</taxon>
        <taxon>Fungi</taxon>
        <taxon>Dikarya</taxon>
        <taxon>Ascomycota</taxon>
        <taxon>Pezizomycotina</taxon>
        <taxon>Leotiomycetes</taxon>
        <taxon>Helotiales</taxon>
        <taxon>Ploettnerulaceae</taxon>
        <taxon>Oculimacula</taxon>
    </lineage>
</organism>
<keyword evidence="4" id="KW-0378">Hydrolase</keyword>
<name>A0ABR4CMW2_9HELO</name>
<gene>
    <name evidence="9" type="ORF">VTL71DRAFT_13873</name>
</gene>
<evidence type="ECO:0000313" key="9">
    <source>
        <dbReference type="EMBL" id="KAL2070847.1"/>
    </source>
</evidence>
<dbReference type="InterPro" id="IPR050925">
    <property type="entry name" value="Rhomboid_protease_S54"/>
</dbReference>
<evidence type="ECO:0000256" key="2">
    <source>
        <dbReference type="ARBA" id="ARBA00009045"/>
    </source>
</evidence>
<comment type="subcellular location">
    <subcellularLocation>
        <location evidence="1">Membrane</location>
        <topology evidence="1">Multi-pass membrane protein</topology>
    </subcellularLocation>
</comment>
<dbReference type="InterPro" id="IPR035952">
    <property type="entry name" value="Rhomboid-like_sf"/>
</dbReference>
<sequence>MFRSRVFRSLSRRPNVLQKVAQSPGGARRSYASEEFERHPRVPSVRSLGPTVWVLTASGVIYLGCAAYEVRQDIEATKKRSYGPVTYPKIDESRQREGQRQQLRTQTFSLYNVFSTPWANFNSAELALLASVGINTSIFAIASAYPTASAFFFFAHVPASARNFTLFTSMFGHGSLLHLGLNMYAITNFGPPVAACPTFNSSGAHLTAFYLSAGLFASLAQHLNAVWPNVASRTVPSLGASGAVFAMIGVFATEYPDAGMGIILIPGSLPASQMLLGLVAFETWGSFIGFGNYFRWGHAAHLGGALMGIGYVAFNGKDRLWQPAKRLAFNGMRSVGLV</sequence>
<evidence type="ECO:0000256" key="7">
    <source>
        <dbReference type="SAM" id="Phobius"/>
    </source>
</evidence>
<dbReference type="PANTHER" id="PTHR43731:SF14">
    <property type="entry name" value="PRESENILIN-ASSOCIATED RHOMBOID-LIKE PROTEIN, MITOCHONDRIAL"/>
    <property type="match status" value="1"/>
</dbReference>
<reference evidence="9 10" key="1">
    <citation type="journal article" date="2024" name="Commun. Biol.">
        <title>Comparative genomic analysis of thermophilic fungi reveals convergent evolutionary adaptations and gene losses.</title>
        <authorList>
            <person name="Steindorff A.S."/>
            <person name="Aguilar-Pontes M.V."/>
            <person name="Robinson A.J."/>
            <person name="Andreopoulos B."/>
            <person name="LaButti K."/>
            <person name="Kuo A."/>
            <person name="Mondo S."/>
            <person name="Riley R."/>
            <person name="Otillar R."/>
            <person name="Haridas S."/>
            <person name="Lipzen A."/>
            <person name="Grimwood J."/>
            <person name="Schmutz J."/>
            <person name="Clum A."/>
            <person name="Reid I.D."/>
            <person name="Moisan M.C."/>
            <person name="Butler G."/>
            <person name="Nguyen T.T.M."/>
            <person name="Dewar K."/>
            <person name="Conant G."/>
            <person name="Drula E."/>
            <person name="Henrissat B."/>
            <person name="Hansel C."/>
            <person name="Singer S."/>
            <person name="Hutchinson M.I."/>
            <person name="de Vries R.P."/>
            <person name="Natvig D.O."/>
            <person name="Powell A.J."/>
            <person name="Tsang A."/>
            <person name="Grigoriev I.V."/>
        </authorList>
    </citation>
    <scope>NUCLEOTIDE SEQUENCE [LARGE SCALE GENOMIC DNA]</scope>
    <source>
        <strain evidence="9 10">CBS 494.80</strain>
    </source>
</reference>
<feature type="transmembrane region" description="Helical" evidence="7">
    <location>
        <begin position="126"/>
        <end position="154"/>
    </location>
</feature>
<evidence type="ECO:0000259" key="8">
    <source>
        <dbReference type="Pfam" id="PF01694"/>
    </source>
</evidence>
<feature type="transmembrane region" description="Helical" evidence="7">
    <location>
        <begin position="166"/>
        <end position="187"/>
    </location>
</feature>
<feature type="transmembrane region" description="Helical" evidence="7">
    <location>
        <begin position="258"/>
        <end position="281"/>
    </location>
</feature>